<evidence type="ECO:0000313" key="3">
    <source>
        <dbReference type="Proteomes" id="UP000292052"/>
    </source>
</evidence>
<keyword evidence="3" id="KW-1185">Reference proteome</keyword>
<evidence type="ECO:0000313" key="2">
    <source>
        <dbReference type="EMBL" id="RZB40033.1"/>
    </source>
</evidence>
<name>A0A482VA04_ASBVE</name>
<dbReference type="InterPro" id="IPR040350">
    <property type="entry name" value="TMEM272"/>
</dbReference>
<keyword evidence="1" id="KW-0472">Membrane</keyword>
<accession>A0A482VA04</accession>
<dbReference type="STRING" id="1661398.A0A482VA04"/>
<keyword evidence="1" id="KW-1133">Transmembrane helix</keyword>
<feature type="transmembrane region" description="Helical" evidence="1">
    <location>
        <begin position="112"/>
        <end position="129"/>
    </location>
</feature>
<dbReference type="EMBL" id="QDEB01122995">
    <property type="protein sequence ID" value="RZB40033.1"/>
    <property type="molecule type" value="Genomic_DNA"/>
</dbReference>
<protein>
    <submittedName>
        <fullName evidence="2">Uncharacterized protein</fullName>
    </submittedName>
</protein>
<feature type="transmembrane region" description="Helical" evidence="1">
    <location>
        <begin position="88"/>
        <end position="106"/>
    </location>
</feature>
<evidence type="ECO:0000256" key="1">
    <source>
        <dbReference type="SAM" id="Phobius"/>
    </source>
</evidence>
<feature type="transmembrane region" description="Helical" evidence="1">
    <location>
        <begin position="21"/>
        <end position="46"/>
    </location>
</feature>
<feature type="transmembrane region" description="Helical" evidence="1">
    <location>
        <begin position="149"/>
        <end position="168"/>
    </location>
</feature>
<reference evidence="2 3" key="1">
    <citation type="submission" date="2017-03" db="EMBL/GenBank/DDBJ databases">
        <title>Genome of the blue death feigning beetle - Asbolus verrucosus.</title>
        <authorList>
            <person name="Rider S.D."/>
        </authorList>
    </citation>
    <scope>NUCLEOTIDE SEQUENCE [LARGE SCALE GENOMIC DNA]</scope>
    <source>
        <strain evidence="2">Butters</strain>
        <tissue evidence="2">Head and leg muscle</tissue>
    </source>
</reference>
<dbReference type="PANTHER" id="PTHR33444:SF2">
    <property type="entry name" value="MARVEL DOMAIN-CONTAINING PROTEIN"/>
    <property type="match status" value="1"/>
</dbReference>
<dbReference type="Proteomes" id="UP000292052">
    <property type="component" value="Unassembled WGS sequence"/>
</dbReference>
<organism evidence="2 3">
    <name type="scientific">Asbolus verrucosus</name>
    <name type="common">Desert ironclad beetle</name>
    <dbReference type="NCBI Taxonomy" id="1661398"/>
    <lineage>
        <taxon>Eukaryota</taxon>
        <taxon>Metazoa</taxon>
        <taxon>Ecdysozoa</taxon>
        <taxon>Arthropoda</taxon>
        <taxon>Hexapoda</taxon>
        <taxon>Insecta</taxon>
        <taxon>Pterygota</taxon>
        <taxon>Neoptera</taxon>
        <taxon>Endopterygota</taxon>
        <taxon>Coleoptera</taxon>
        <taxon>Polyphaga</taxon>
        <taxon>Cucujiformia</taxon>
        <taxon>Tenebrionidae</taxon>
        <taxon>Pimeliinae</taxon>
        <taxon>Asbolus</taxon>
    </lineage>
</organism>
<dbReference type="AlphaFoldDB" id="A0A482VA04"/>
<keyword evidence="1" id="KW-0812">Transmembrane</keyword>
<dbReference type="PANTHER" id="PTHR33444">
    <property type="entry name" value="SI:DKEY-19B23.12-RELATED"/>
    <property type="match status" value="1"/>
</dbReference>
<proteinExistence type="predicted"/>
<gene>
    <name evidence="2" type="ORF">BDFB_004996</name>
</gene>
<feature type="transmembrane region" description="Helical" evidence="1">
    <location>
        <begin position="174"/>
        <end position="190"/>
    </location>
</feature>
<comment type="caution">
    <text evidence="2">The sequence shown here is derived from an EMBL/GenBank/DDBJ whole genome shotgun (WGS) entry which is preliminary data.</text>
</comment>
<sequence>MPLKMTDQQGDRFDGAIKRTVQFFIAGFQYPLVVSAVVNFSILILGGLNIHKCPVNNYIPIFMIVIGAVGLFSKFLSFLRSRIEHVGVLYCETALYSVEVVFFLLGKVYYGMASHQIALVTFSGTFWVYSEFKPSFDPVDKEKYCNKTAYLFAFIYLTLHYTIILAGINAALVLLYAIFFFMFAIGWVNLNNCKLSRLIPIYLIVAGE</sequence>
<dbReference type="OrthoDB" id="6157510at2759"/>
<feature type="transmembrane region" description="Helical" evidence="1">
    <location>
        <begin position="58"/>
        <end position="76"/>
    </location>
</feature>